<evidence type="ECO:0000259" key="1">
    <source>
        <dbReference type="Pfam" id="PF04151"/>
    </source>
</evidence>
<feature type="domain" description="Peptidase C-terminal archaeal/bacterial" evidence="1">
    <location>
        <begin position="149"/>
        <end position="220"/>
    </location>
</feature>
<protein>
    <recommendedName>
        <fullName evidence="1">Peptidase C-terminal archaeal/bacterial domain-containing protein</fullName>
    </recommendedName>
</protein>
<dbReference type="Pfam" id="PF04151">
    <property type="entry name" value="PPC"/>
    <property type="match status" value="1"/>
</dbReference>
<proteinExistence type="predicted"/>
<dbReference type="SUPFAM" id="SSF89260">
    <property type="entry name" value="Collagen-binding domain"/>
    <property type="match status" value="2"/>
</dbReference>
<dbReference type="Proteomes" id="UP001163152">
    <property type="component" value="Chromosome"/>
</dbReference>
<organism evidence="2 3">
    <name type="scientific">Thermocoleostomius sinensis A174</name>
    <dbReference type="NCBI Taxonomy" id="2016057"/>
    <lineage>
        <taxon>Bacteria</taxon>
        <taxon>Bacillati</taxon>
        <taxon>Cyanobacteriota</taxon>
        <taxon>Cyanophyceae</taxon>
        <taxon>Oculatellales</taxon>
        <taxon>Oculatellaceae</taxon>
        <taxon>Thermocoleostomius</taxon>
    </lineage>
</organism>
<dbReference type="Gene3D" id="2.60.120.380">
    <property type="match status" value="2"/>
</dbReference>
<evidence type="ECO:0000313" key="3">
    <source>
        <dbReference type="Proteomes" id="UP001163152"/>
    </source>
</evidence>
<dbReference type="RefSeq" id="WP_268609214.1">
    <property type="nucleotide sequence ID" value="NZ_CP113797.1"/>
</dbReference>
<dbReference type="EMBL" id="CP113797">
    <property type="protein sequence ID" value="WAL59419.1"/>
    <property type="molecule type" value="Genomic_DNA"/>
</dbReference>
<dbReference type="InterPro" id="IPR007280">
    <property type="entry name" value="Peptidase_C_arc/bac"/>
</dbReference>
<dbReference type="AlphaFoldDB" id="A0A9E9C6M8"/>
<sequence length="239" mass="25870">MANYYVGTAGTTPISRNSYSVTTTDPTDVFSFDVFGSNQNINLNLHNIRYGDADIRLYRDNNYNGVVDASDTYITGSARGGTSDDSVNVSGLSGGRYLAQVYRYSGTAVYYDLDISTARPSNLLSREVNVGALTSDRNYGGSISNYNTADVYSFSLGFYAGVNINLTGLSNDADIRLIRDNNNNGIVDSGEVVGSSTRGGTLSDSIRTDLSGNYFLQVYQYSGSTGYTLNFDHFTTTYA</sequence>
<evidence type="ECO:0000313" key="2">
    <source>
        <dbReference type="EMBL" id="WAL59419.1"/>
    </source>
</evidence>
<name>A0A9E9C6M8_9CYAN</name>
<accession>A0A9E9C6M8</accession>
<keyword evidence="3" id="KW-1185">Reference proteome</keyword>
<reference evidence="2" key="1">
    <citation type="submission" date="2022-12" db="EMBL/GenBank/DDBJ databases">
        <title>Polyphasic identification of a Novel Hot-Spring Cyanobacterium Ocullathermofonsia sinensis gen nov. sp. nov. and Genomic Insights on its Adaptations to the Thermal Habitat.</title>
        <authorList>
            <person name="Daroch M."/>
            <person name="Tang J."/>
            <person name="Jiang Y."/>
        </authorList>
    </citation>
    <scope>NUCLEOTIDE SEQUENCE</scope>
    <source>
        <strain evidence="2">PKUAC-SCTA174</strain>
    </source>
</reference>
<dbReference type="KEGG" id="tsin:OXH18_19925"/>
<gene>
    <name evidence="2" type="ORF">OXH18_19925</name>
</gene>